<keyword evidence="2" id="KW-0812">Transmembrane</keyword>
<feature type="transmembrane region" description="Helical" evidence="2">
    <location>
        <begin position="127"/>
        <end position="147"/>
    </location>
</feature>
<feature type="region of interest" description="Disordered" evidence="1">
    <location>
        <begin position="242"/>
        <end position="262"/>
    </location>
</feature>
<organism evidence="4 5">
    <name type="scientific">Coniophora puteana (strain RWD-64-598)</name>
    <name type="common">Brown rot fungus</name>
    <dbReference type="NCBI Taxonomy" id="741705"/>
    <lineage>
        <taxon>Eukaryota</taxon>
        <taxon>Fungi</taxon>
        <taxon>Dikarya</taxon>
        <taxon>Basidiomycota</taxon>
        <taxon>Agaricomycotina</taxon>
        <taxon>Agaricomycetes</taxon>
        <taxon>Agaricomycetidae</taxon>
        <taxon>Boletales</taxon>
        <taxon>Coniophorineae</taxon>
        <taxon>Coniophoraceae</taxon>
        <taxon>Coniophora</taxon>
    </lineage>
</organism>
<dbReference type="InterPro" id="IPR045340">
    <property type="entry name" value="DUF6533"/>
</dbReference>
<sequence>MATVALTTIAYGKQSNATFDYCITFNKEVNLVWGRKWNAGRFVFMLARYAPFPGLALTLYGLLLIRTWAFWGCNRRLLIVLCVVELIFVVLAMFLTLYLNVGVKAYSANTGPNTCNFTTAKFSTIQFGFLVTFEIILLSLVIFRWIYHYRSVGNQQSLPIMNVVYRDAVLYVSIMIGFSLGNILNIAFAPQYFNEYLNNLQITIHSILAGRLFFKLREISDISSHQSEALSLTPFHAAVPVSTDGSNSERVESEDFTIAQGT</sequence>
<gene>
    <name evidence="4" type="ORF">CONPUDRAFT_68731</name>
</gene>
<evidence type="ECO:0000256" key="2">
    <source>
        <dbReference type="SAM" id="Phobius"/>
    </source>
</evidence>
<feature type="transmembrane region" description="Helical" evidence="2">
    <location>
        <begin position="168"/>
        <end position="190"/>
    </location>
</feature>
<keyword evidence="5" id="KW-1185">Reference proteome</keyword>
<reference evidence="5" key="1">
    <citation type="journal article" date="2012" name="Science">
        <title>The Paleozoic origin of enzymatic lignin decomposition reconstructed from 31 fungal genomes.</title>
        <authorList>
            <person name="Floudas D."/>
            <person name="Binder M."/>
            <person name="Riley R."/>
            <person name="Barry K."/>
            <person name="Blanchette R.A."/>
            <person name="Henrissat B."/>
            <person name="Martinez A.T."/>
            <person name="Otillar R."/>
            <person name="Spatafora J.W."/>
            <person name="Yadav J.S."/>
            <person name="Aerts A."/>
            <person name="Benoit I."/>
            <person name="Boyd A."/>
            <person name="Carlson A."/>
            <person name="Copeland A."/>
            <person name="Coutinho P.M."/>
            <person name="de Vries R.P."/>
            <person name="Ferreira P."/>
            <person name="Findley K."/>
            <person name="Foster B."/>
            <person name="Gaskell J."/>
            <person name="Glotzer D."/>
            <person name="Gorecki P."/>
            <person name="Heitman J."/>
            <person name="Hesse C."/>
            <person name="Hori C."/>
            <person name="Igarashi K."/>
            <person name="Jurgens J.A."/>
            <person name="Kallen N."/>
            <person name="Kersten P."/>
            <person name="Kohler A."/>
            <person name="Kuees U."/>
            <person name="Kumar T.K.A."/>
            <person name="Kuo A."/>
            <person name="LaButti K."/>
            <person name="Larrondo L.F."/>
            <person name="Lindquist E."/>
            <person name="Ling A."/>
            <person name="Lombard V."/>
            <person name="Lucas S."/>
            <person name="Lundell T."/>
            <person name="Martin R."/>
            <person name="McLaughlin D.J."/>
            <person name="Morgenstern I."/>
            <person name="Morin E."/>
            <person name="Murat C."/>
            <person name="Nagy L.G."/>
            <person name="Nolan M."/>
            <person name="Ohm R.A."/>
            <person name="Patyshakuliyeva A."/>
            <person name="Rokas A."/>
            <person name="Ruiz-Duenas F.J."/>
            <person name="Sabat G."/>
            <person name="Salamov A."/>
            <person name="Samejima M."/>
            <person name="Schmutz J."/>
            <person name="Slot J.C."/>
            <person name="St John F."/>
            <person name="Stenlid J."/>
            <person name="Sun H."/>
            <person name="Sun S."/>
            <person name="Syed K."/>
            <person name="Tsang A."/>
            <person name="Wiebenga A."/>
            <person name="Young D."/>
            <person name="Pisabarro A."/>
            <person name="Eastwood D.C."/>
            <person name="Martin F."/>
            <person name="Cullen D."/>
            <person name="Grigoriev I.V."/>
            <person name="Hibbett D.S."/>
        </authorList>
    </citation>
    <scope>NUCLEOTIDE SEQUENCE [LARGE SCALE GENOMIC DNA]</scope>
    <source>
        <strain evidence="5">RWD-64-598 SS2</strain>
    </source>
</reference>
<evidence type="ECO:0000256" key="1">
    <source>
        <dbReference type="SAM" id="MobiDB-lite"/>
    </source>
</evidence>
<feature type="domain" description="DUF6533" evidence="3">
    <location>
        <begin position="18"/>
        <end position="52"/>
    </location>
</feature>
<keyword evidence="2" id="KW-0472">Membrane</keyword>
<dbReference type="OMA" id="ISCYLIA"/>
<dbReference type="EMBL" id="JH711573">
    <property type="protein sequence ID" value="EIW86130.1"/>
    <property type="molecule type" value="Genomic_DNA"/>
</dbReference>
<name>A0A5M3N3Y5_CONPW</name>
<dbReference type="KEGG" id="cput:CONPUDRAFT_68731"/>
<feature type="transmembrane region" description="Helical" evidence="2">
    <location>
        <begin position="77"/>
        <end position="99"/>
    </location>
</feature>
<dbReference type="AlphaFoldDB" id="A0A5M3N3Y5"/>
<accession>A0A5M3N3Y5</accession>
<proteinExistence type="predicted"/>
<dbReference type="GeneID" id="19208684"/>
<evidence type="ECO:0000259" key="3">
    <source>
        <dbReference type="Pfam" id="PF20151"/>
    </source>
</evidence>
<evidence type="ECO:0000313" key="4">
    <source>
        <dbReference type="EMBL" id="EIW86130.1"/>
    </source>
</evidence>
<dbReference type="Pfam" id="PF20151">
    <property type="entry name" value="DUF6533"/>
    <property type="match status" value="1"/>
</dbReference>
<evidence type="ECO:0000313" key="5">
    <source>
        <dbReference type="Proteomes" id="UP000053558"/>
    </source>
</evidence>
<comment type="caution">
    <text evidence="4">The sequence shown here is derived from an EMBL/GenBank/DDBJ whole genome shotgun (WGS) entry which is preliminary data.</text>
</comment>
<keyword evidence="2" id="KW-1133">Transmembrane helix</keyword>
<protein>
    <recommendedName>
        <fullName evidence="3">DUF6533 domain-containing protein</fullName>
    </recommendedName>
</protein>
<dbReference type="Proteomes" id="UP000053558">
    <property type="component" value="Unassembled WGS sequence"/>
</dbReference>
<dbReference type="OrthoDB" id="2958007at2759"/>
<feature type="transmembrane region" description="Helical" evidence="2">
    <location>
        <begin position="42"/>
        <end position="65"/>
    </location>
</feature>
<dbReference type="RefSeq" id="XP_007762654.1">
    <property type="nucleotide sequence ID" value="XM_007764464.1"/>
</dbReference>